<keyword evidence="2" id="KW-1185">Reference proteome</keyword>
<reference evidence="1" key="1">
    <citation type="submission" date="2022-07" db="EMBL/GenBank/DDBJ databases">
        <title>Phylogenomic reconstructions and comparative analyses of Kickxellomycotina fungi.</title>
        <authorList>
            <person name="Reynolds N.K."/>
            <person name="Stajich J.E."/>
            <person name="Barry K."/>
            <person name="Grigoriev I.V."/>
            <person name="Crous P."/>
            <person name="Smith M.E."/>
        </authorList>
    </citation>
    <scope>NUCLEOTIDE SEQUENCE</scope>
    <source>
        <strain evidence="1">CBS 102833</strain>
    </source>
</reference>
<proteinExistence type="predicted"/>
<name>A0ACC1LBL2_9FUNG</name>
<dbReference type="EMBL" id="JANBUP010001662">
    <property type="protein sequence ID" value="KAJ2804287.1"/>
    <property type="molecule type" value="Genomic_DNA"/>
</dbReference>
<protein>
    <submittedName>
        <fullName evidence="1">Uncharacterized protein</fullName>
    </submittedName>
</protein>
<organism evidence="1 2">
    <name type="scientific">Coemansia furcata</name>
    <dbReference type="NCBI Taxonomy" id="417177"/>
    <lineage>
        <taxon>Eukaryota</taxon>
        <taxon>Fungi</taxon>
        <taxon>Fungi incertae sedis</taxon>
        <taxon>Zoopagomycota</taxon>
        <taxon>Kickxellomycotina</taxon>
        <taxon>Kickxellomycetes</taxon>
        <taxon>Kickxellales</taxon>
        <taxon>Kickxellaceae</taxon>
        <taxon>Coemansia</taxon>
    </lineage>
</organism>
<gene>
    <name evidence="1" type="ORF">H4S07_004263</name>
</gene>
<feature type="non-terminal residue" evidence="1">
    <location>
        <position position="1"/>
    </location>
</feature>
<dbReference type="Proteomes" id="UP001140096">
    <property type="component" value="Unassembled WGS sequence"/>
</dbReference>
<evidence type="ECO:0000313" key="1">
    <source>
        <dbReference type="EMBL" id="KAJ2804287.1"/>
    </source>
</evidence>
<comment type="caution">
    <text evidence="1">The sequence shown here is derived from an EMBL/GenBank/DDBJ whole genome shotgun (WGS) entry which is preliminary data.</text>
</comment>
<sequence>IFPWATTLMSTIPGSANSSEHEAAKRFVDFILDMRIVLLQDLAVLKCCNAPVFHEADAASILGSQLFKTPDFSRYCELMQVEAAEEIGLLRHDLDMAMANGEHYGDASRGADSALYGTGQQVQHSNDFSGQGTTMLPMHSQRRIGGSMMPDSPDRESFSPTISPSPPVQDSRSMSLNPTPLMEGSHSINIQRQHTPLMANQQMHSHSLPTRPLDRWNDNYFNNGSSSNGTPSGLGIAGPSIASSFAPSAKRRRPEVGSGVFLPSTNAIPRSNSPYNKVVSPKSNWYSSHSQRLSRSPPRPMRSPLGGSMSSSSYQVGPPSSSTATTTLPSISQFVQPTLGALPLPNVSPSLGRLAALDQRSGVLHRRDATDSHLPPSSLRRSSGSIGEESSAGGIGDTTVTGRDELSRSELEQITFLREENAYLRQRLQQLEISVSQRQAEVESRMARMEQYITRTNERTL</sequence>
<evidence type="ECO:0000313" key="2">
    <source>
        <dbReference type="Proteomes" id="UP001140096"/>
    </source>
</evidence>
<accession>A0ACC1LBL2</accession>